<proteinExistence type="predicted"/>
<comment type="caution">
    <text evidence="4">The sequence shown here is derived from an EMBL/GenBank/DDBJ whole genome shotgun (WGS) entry which is preliminary data.</text>
</comment>
<dbReference type="InterPro" id="IPR024618">
    <property type="entry name" value="DUF3857"/>
</dbReference>
<dbReference type="InterPro" id="IPR038765">
    <property type="entry name" value="Papain-like_cys_pep_sf"/>
</dbReference>
<sequence length="632" mass="71062">MRNSFNPVKRQRQEVNVRIDTLRALRLAVLAAMMIACAPAVRSAARDDTPPPGDRPSPDVFSRVGEAGTAADHDGAEYVVVYDESVNRVKPSGVTYVDSYIIHKILTPAGVRNRSVLRWNYDPQSSYVEVREVNIVRDGKRIPVDVSKVRDLPAPQSYIYWKDRVKTLQLPRLRVNDGIEMKVFRKGFTYALLGSGTGGAGTAGSDTTGAAAGADTTAGAPGDERYIPPMPGEYFDIVIFSEPAPVIEKRYVLNLPAGKRLHSEVYNGPLYSSTSYAGERTEYAWWGLDIPPRPDEPARPDRSDYATKVVMATAESWEAKSRWFFDVNRHQFEVTDEIREKVEEIFEEMGVENASEERKAEVLVHWVAQNIRYSGQTMGEGEGFTLHPGWMIFEQRSGVCKDIAGMLITMMRAAGMNSFAAMTMAGSRIEEVPADQFNHSVCALKKEDGTFEMYDPTWVPFNNNIWSLLEAEQHYLVGTPEGESLSRIPYSPPEESPLRIRHEAKLSADGTLEGTFELSGSGAMDSRLRGIIAGSRLRDMTETFERLLAPVSNRVEDIEFEYHAPDDFSRDMWITFRYRIPRFAFPIAGGFEFESPMMQVVLNNGRLFRAGAARWGEKRETDVFLYYTQLVD</sequence>
<dbReference type="SUPFAM" id="SSF54001">
    <property type="entry name" value="Cysteine proteinases"/>
    <property type="match status" value="1"/>
</dbReference>
<protein>
    <submittedName>
        <fullName evidence="4">DUF3857 domain-containing protein</fullName>
    </submittedName>
</protein>
<dbReference type="Pfam" id="PF01841">
    <property type="entry name" value="Transglut_core"/>
    <property type="match status" value="1"/>
</dbReference>
<reference evidence="4" key="1">
    <citation type="journal article" date="2020" name="mSystems">
        <title>Genome- and Community-Level Interaction Insights into Carbon Utilization and Element Cycling Functions of Hydrothermarchaeota in Hydrothermal Sediment.</title>
        <authorList>
            <person name="Zhou Z."/>
            <person name="Liu Y."/>
            <person name="Xu W."/>
            <person name="Pan J."/>
            <person name="Luo Z.H."/>
            <person name="Li M."/>
        </authorList>
    </citation>
    <scope>NUCLEOTIDE SEQUENCE [LARGE SCALE GENOMIC DNA]</scope>
    <source>
        <strain evidence="4">SpSt-1233</strain>
    </source>
</reference>
<dbReference type="Gene3D" id="2.60.40.3140">
    <property type="match status" value="1"/>
</dbReference>
<dbReference type="Gene3D" id="3.10.620.30">
    <property type="match status" value="1"/>
</dbReference>
<feature type="non-terminal residue" evidence="4">
    <location>
        <position position="632"/>
    </location>
</feature>
<evidence type="ECO:0000256" key="1">
    <source>
        <dbReference type="SAM" id="MobiDB-lite"/>
    </source>
</evidence>
<feature type="domain" description="Transglutaminase-like" evidence="2">
    <location>
        <begin position="354"/>
        <end position="418"/>
    </location>
</feature>
<organism evidence="4">
    <name type="scientific">Eiseniibacteriota bacterium</name>
    <dbReference type="NCBI Taxonomy" id="2212470"/>
    <lineage>
        <taxon>Bacteria</taxon>
        <taxon>Candidatus Eiseniibacteriota</taxon>
    </lineage>
</organism>
<evidence type="ECO:0000259" key="3">
    <source>
        <dbReference type="Pfam" id="PF12969"/>
    </source>
</evidence>
<feature type="region of interest" description="Disordered" evidence="1">
    <location>
        <begin position="43"/>
        <end position="63"/>
    </location>
</feature>
<gene>
    <name evidence="4" type="ORF">ENO08_04535</name>
</gene>
<evidence type="ECO:0000313" key="4">
    <source>
        <dbReference type="EMBL" id="HER43708.1"/>
    </source>
</evidence>
<name>A0A7V2AUW4_UNCEI</name>
<dbReference type="InterPro" id="IPR002931">
    <property type="entry name" value="Transglutaminase-like"/>
</dbReference>
<dbReference type="AlphaFoldDB" id="A0A7V2AUW4"/>
<dbReference type="Proteomes" id="UP000886069">
    <property type="component" value="Unassembled WGS sequence"/>
</dbReference>
<evidence type="ECO:0000259" key="2">
    <source>
        <dbReference type="Pfam" id="PF01841"/>
    </source>
</evidence>
<dbReference type="EMBL" id="DSEC01000319">
    <property type="protein sequence ID" value="HER43708.1"/>
    <property type="molecule type" value="Genomic_DNA"/>
</dbReference>
<feature type="domain" description="DUF3857" evidence="3">
    <location>
        <begin position="101"/>
        <end position="293"/>
    </location>
</feature>
<dbReference type="Pfam" id="PF12969">
    <property type="entry name" value="DUF3857"/>
    <property type="match status" value="1"/>
</dbReference>
<accession>A0A7V2AUW4</accession>